<gene>
    <name evidence="2" type="ORF">NCTC10975_00686</name>
</gene>
<evidence type="ECO:0000313" key="3">
    <source>
        <dbReference type="Proteomes" id="UP000251485"/>
    </source>
</evidence>
<organism evidence="2 3">
    <name type="scientific">Proteus mirabilis</name>
    <dbReference type="NCBI Taxonomy" id="584"/>
    <lineage>
        <taxon>Bacteria</taxon>
        <taxon>Pseudomonadati</taxon>
        <taxon>Pseudomonadota</taxon>
        <taxon>Gammaproteobacteria</taxon>
        <taxon>Enterobacterales</taxon>
        <taxon>Morganellaceae</taxon>
        <taxon>Proteus</taxon>
    </lineage>
</organism>
<name>A0A2X2BM79_PROMI</name>
<dbReference type="AlphaFoldDB" id="A0A2X2BM79"/>
<reference evidence="2 3" key="1">
    <citation type="submission" date="2018-06" db="EMBL/GenBank/DDBJ databases">
        <authorList>
            <consortium name="Pathogen Informatics"/>
            <person name="Doyle S."/>
        </authorList>
    </citation>
    <scope>NUCLEOTIDE SEQUENCE [LARGE SCALE GENOMIC DNA]</scope>
    <source>
        <strain evidence="2 3">NCTC10975</strain>
    </source>
</reference>
<evidence type="ECO:0000259" key="1">
    <source>
        <dbReference type="Pfam" id="PF01381"/>
    </source>
</evidence>
<dbReference type="EMBL" id="UAUE01000003">
    <property type="protein sequence ID" value="SPY94346.1"/>
    <property type="molecule type" value="Genomic_DNA"/>
</dbReference>
<dbReference type="Pfam" id="PF01381">
    <property type="entry name" value="HTH_3"/>
    <property type="match status" value="1"/>
</dbReference>
<dbReference type="SUPFAM" id="SSF47413">
    <property type="entry name" value="lambda repressor-like DNA-binding domains"/>
    <property type="match status" value="1"/>
</dbReference>
<sequence length="93" mass="10625">MKLDLYLKKQKISQTEFGKTVGVTQGFISQVIAGSYYPKGRKAIEWSAKTNWLVTPHDLNPVDYPNPWDGLPKGVFNITGIKLKKLIMHNQFF</sequence>
<accession>A0A2X2BM79</accession>
<dbReference type="InterPro" id="IPR001387">
    <property type="entry name" value="Cro/C1-type_HTH"/>
</dbReference>
<dbReference type="InterPro" id="IPR010982">
    <property type="entry name" value="Lambda_DNA-bd_dom_sf"/>
</dbReference>
<dbReference type="Gene3D" id="1.10.260.40">
    <property type="entry name" value="lambda repressor-like DNA-binding domains"/>
    <property type="match status" value="1"/>
</dbReference>
<feature type="domain" description="HTH cro/C1-type" evidence="1">
    <location>
        <begin position="6"/>
        <end position="48"/>
    </location>
</feature>
<proteinExistence type="predicted"/>
<dbReference type="Proteomes" id="UP000251485">
    <property type="component" value="Unassembled WGS sequence"/>
</dbReference>
<dbReference type="GO" id="GO:0003677">
    <property type="term" value="F:DNA binding"/>
    <property type="evidence" value="ECO:0007669"/>
    <property type="project" value="InterPro"/>
</dbReference>
<protein>
    <recommendedName>
        <fullName evidence="1">HTH cro/C1-type domain-containing protein</fullName>
    </recommendedName>
</protein>
<dbReference type="CDD" id="cd00093">
    <property type="entry name" value="HTH_XRE"/>
    <property type="match status" value="1"/>
</dbReference>
<evidence type="ECO:0000313" key="2">
    <source>
        <dbReference type="EMBL" id="SPY94346.1"/>
    </source>
</evidence>